<dbReference type="Proteomes" id="UP001221898">
    <property type="component" value="Unassembled WGS sequence"/>
</dbReference>
<comment type="caution">
    <text evidence="1">The sequence shown here is derived from an EMBL/GenBank/DDBJ whole genome shotgun (WGS) entry which is preliminary data.</text>
</comment>
<name>A0AAD7WGI9_9TELE</name>
<gene>
    <name evidence="1" type="ORF">AAFF_G00036150</name>
</gene>
<dbReference type="AlphaFoldDB" id="A0AAD7WGI9"/>
<sequence length="95" mass="10345">MPIRQTRCKAKRQRKGKARIVQISSEPVVHSALGSPCGAELQQRDAEKERGEERSAIACCRSAPAFFPLPALCAVAESVDVCSSLGFSMGPDHWF</sequence>
<proteinExistence type="predicted"/>
<protein>
    <submittedName>
        <fullName evidence="1">Uncharacterized protein</fullName>
    </submittedName>
</protein>
<reference evidence="1" key="1">
    <citation type="journal article" date="2023" name="Science">
        <title>Genome structures resolve the early diversification of teleost fishes.</title>
        <authorList>
            <person name="Parey E."/>
            <person name="Louis A."/>
            <person name="Montfort J."/>
            <person name="Bouchez O."/>
            <person name="Roques C."/>
            <person name="Iampietro C."/>
            <person name="Lluch J."/>
            <person name="Castinel A."/>
            <person name="Donnadieu C."/>
            <person name="Desvignes T."/>
            <person name="Floi Bucao C."/>
            <person name="Jouanno E."/>
            <person name="Wen M."/>
            <person name="Mejri S."/>
            <person name="Dirks R."/>
            <person name="Jansen H."/>
            <person name="Henkel C."/>
            <person name="Chen W.J."/>
            <person name="Zahm M."/>
            <person name="Cabau C."/>
            <person name="Klopp C."/>
            <person name="Thompson A.W."/>
            <person name="Robinson-Rechavi M."/>
            <person name="Braasch I."/>
            <person name="Lecointre G."/>
            <person name="Bobe J."/>
            <person name="Postlethwait J.H."/>
            <person name="Berthelot C."/>
            <person name="Roest Crollius H."/>
            <person name="Guiguen Y."/>
        </authorList>
    </citation>
    <scope>NUCLEOTIDE SEQUENCE</scope>
    <source>
        <strain evidence="1">NC1722</strain>
    </source>
</reference>
<evidence type="ECO:0000313" key="2">
    <source>
        <dbReference type="Proteomes" id="UP001221898"/>
    </source>
</evidence>
<evidence type="ECO:0000313" key="1">
    <source>
        <dbReference type="EMBL" id="KAJ8395159.1"/>
    </source>
</evidence>
<dbReference type="EMBL" id="JAINUG010000119">
    <property type="protein sequence ID" value="KAJ8395159.1"/>
    <property type="molecule type" value="Genomic_DNA"/>
</dbReference>
<keyword evidence="2" id="KW-1185">Reference proteome</keyword>
<organism evidence="1 2">
    <name type="scientific">Aldrovandia affinis</name>
    <dbReference type="NCBI Taxonomy" id="143900"/>
    <lineage>
        <taxon>Eukaryota</taxon>
        <taxon>Metazoa</taxon>
        <taxon>Chordata</taxon>
        <taxon>Craniata</taxon>
        <taxon>Vertebrata</taxon>
        <taxon>Euteleostomi</taxon>
        <taxon>Actinopterygii</taxon>
        <taxon>Neopterygii</taxon>
        <taxon>Teleostei</taxon>
        <taxon>Notacanthiformes</taxon>
        <taxon>Halosauridae</taxon>
        <taxon>Aldrovandia</taxon>
    </lineage>
</organism>
<accession>A0AAD7WGI9</accession>